<keyword evidence="4" id="KW-0256">Endoplasmic reticulum</keyword>
<dbReference type="PANTHER" id="PTHR14094">
    <property type="entry name" value="SIGNAL RECOGNITION PARTICLE 72"/>
    <property type="match status" value="1"/>
</dbReference>
<feature type="compositionally biased region" description="Basic residues" evidence="6">
    <location>
        <begin position="273"/>
        <end position="284"/>
    </location>
</feature>
<accession>A0A7J9A890</accession>
<dbReference type="GO" id="GO:0006614">
    <property type="term" value="P:SRP-dependent cotranslational protein targeting to membrane"/>
    <property type="evidence" value="ECO:0007669"/>
    <property type="project" value="InterPro"/>
</dbReference>
<evidence type="ECO:0000256" key="6">
    <source>
        <dbReference type="SAM" id="MobiDB-lite"/>
    </source>
</evidence>
<evidence type="ECO:0000256" key="2">
    <source>
        <dbReference type="ARBA" id="ARBA00004496"/>
    </source>
</evidence>
<dbReference type="EMBL" id="JABEZV010000009">
    <property type="protein sequence ID" value="MBA0720082.1"/>
    <property type="molecule type" value="Genomic_DNA"/>
</dbReference>
<dbReference type="GO" id="GO:0005786">
    <property type="term" value="C:signal recognition particle, endoplasmic reticulum targeting"/>
    <property type="evidence" value="ECO:0007669"/>
    <property type="project" value="TreeGrafter"/>
</dbReference>
<feature type="compositionally biased region" description="Basic residues" evidence="6">
    <location>
        <begin position="305"/>
        <end position="321"/>
    </location>
</feature>
<dbReference type="GO" id="GO:0043022">
    <property type="term" value="F:ribosome binding"/>
    <property type="evidence" value="ECO:0007669"/>
    <property type="project" value="TreeGrafter"/>
</dbReference>
<evidence type="ECO:0000313" key="9">
    <source>
        <dbReference type="Proteomes" id="UP000593574"/>
    </source>
</evidence>
<protein>
    <recommendedName>
        <fullName evidence="7">Signal recognition particle SRP72 subunit RNA-binding domain-containing protein</fullName>
    </recommendedName>
</protein>
<dbReference type="GO" id="GO:0008312">
    <property type="term" value="F:7S RNA binding"/>
    <property type="evidence" value="ECO:0007669"/>
    <property type="project" value="InterPro"/>
</dbReference>
<dbReference type="InterPro" id="IPR007658">
    <property type="entry name" value="DUF594"/>
</dbReference>
<sequence>MTLVGVYPMWNSPTASSYGISLLTFSTMIITGFEPGNLGKYCRISKLLLDYMMYLLFLCPAILPQGIDKIRHHDTCIEAKNFVHDESNFKQAIRGLFGIDIGSQTLFAQMGSLKKSAFFEGCQIACSWKEHARQLQLGEELLTRVALLMAHLGLSKNIQKARKLAAVLPELFPDSVLPVLARENKAEKAEEMLAHDHHCFSQMSAGDKNGVAAVLNSAIKWWKTTMTEDEQLNVIMQEAWQGRGCCTSIQGACKKRAPRGGLAEAQVEGKTKDRSKKRRKRKPRYPNWFDPANLSPPPEPERWLPKRKVKLQPERKNKRAAQVRSQRAVARDKS</sequence>
<evidence type="ECO:0000256" key="4">
    <source>
        <dbReference type="ARBA" id="ARBA00022824"/>
    </source>
</evidence>
<evidence type="ECO:0000313" key="8">
    <source>
        <dbReference type="EMBL" id="MBA0720082.1"/>
    </source>
</evidence>
<keyword evidence="5" id="KW-0687">Ribonucleoprotein</keyword>
<dbReference type="PANTHER" id="PTHR14094:SF9">
    <property type="entry name" value="SIGNAL RECOGNITION PARTICLE SUBUNIT SRP72"/>
    <property type="match status" value="1"/>
</dbReference>
<proteinExistence type="predicted"/>
<dbReference type="AlphaFoldDB" id="A0A7J9A890"/>
<dbReference type="Pfam" id="PF08492">
    <property type="entry name" value="SRP72"/>
    <property type="match status" value="1"/>
</dbReference>
<keyword evidence="3" id="KW-0963">Cytoplasm</keyword>
<dbReference type="InterPro" id="IPR026270">
    <property type="entry name" value="SRP72"/>
</dbReference>
<dbReference type="GO" id="GO:0005783">
    <property type="term" value="C:endoplasmic reticulum"/>
    <property type="evidence" value="ECO:0007669"/>
    <property type="project" value="UniProtKB-SubCell"/>
</dbReference>
<feature type="domain" description="Signal recognition particle SRP72 subunit RNA-binding" evidence="7">
    <location>
        <begin position="268"/>
        <end position="307"/>
    </location>
</feature>
<dbReference type="Proteomes" id="UP000593574">
    <property type="component" value="Unassembled WGS sequence"/>
</dbReference>
<reference evidence="8 9" key="1">
    <citation type="journal article" date="2019" name="Genome Biol. Evol.">
        <title>Insights into the evolution of the New World diploid cottons (Gossypium, subgenus Houzingenia) based on genome sequencing.</title>
        <authorList>
            <person name="Grover C.E."/>
            <person name="Arick M.A. 2nd"/>
            <person name="Thrash A."/>
            <person name="Conover J.L."/>
            <person name="Sanders W.S."/>
            <person name="Peterson D.G."/>
            <person name="Frelichowski J.E."/>
            <person name="Scheffler J.A."/>
            <person name="Scheffler B.E."/>
            <person name="Wendel J.F."/>
        </authorList>
    </citation>
    <scope>NUCLEOTIDE SEQUENCE [LARGE SCALE GENOMIC DNA]</scope>
    <source>
        <strain evidence="8">4</strain>
        <tissue evidence="8">Leaf</tissue>
    </source>
</reference>
<comment type="caution">
    <text evidence="8">The sequence shown here is derived from an EMBL/GenBank/DDBJ whole genome shotgun (WGS) entry which is preliminary data.</text>
</comment>
<dbReference type="InterPro" id="IPR013699">
    <property type="entry name" value="Signal_recog_part_SRP72_RNA-bd"/>
</dbReference>
<name>A0A7J9A890_9ROSI</name>
<organism evidence="8 9">
    <name type="scientific">Gossypium laxum</name>
    <dbReference type="NCBI Taxonomy" id="34288"/>
    <lineage>
        <taxon>Eukaryota</taxon>
        <taxon>Viridiplantae</taxon>
        <taxon>Streptophyta</taxon>
        <taxon>Embryophyta</taxon>
        <taxon>Tracheophyta</taxon>
        <taxon>Spermatophyta</taxon>
        <taxon>Magnoliopsida</taxon>
        <taxon>eudicotyledons</taxon>
        <taxon>Gunneridae</taxon>
        <taxon>Pentapetalae</taxon>
        <taxon>rosids</taxon>
        <taxon>malvids</taxon>
        <taxon>Malvales</taxon>
        <taxon>Malvaceae</taxon>
        <taxon>Malvoideae</taxon>
        <taxon>Gossypium</taxon>
    </lineage>
</organism>
<feature type="region of interest" description="Disordered" evidence="6">
    <location>
        <begin position="257"/>
        <end position="334"/>
    </location>
</feature>
<evidence type="ECO:0000259" key="7">
    <source>
        <dbReference type="Pfam" id="PF08492"/>
    </source>
</evidence>
<evidence type="ECO:0000256" key="1">
    <source>
        <dbReference type="ARBA" id="ARBA00004240"/>
    </source>
</evidence>
<comment type="subcellular location">
    <subcellularLocation>
        <location evidence="2">Cytoplasm</location>
    </subcellularLocation>
    <subcellularLocation>
        <location evidence="1">Endoplasmic reticulum</location>
    </subcellularLocation>
</comment>
<dbReference type="Pfam" id="PF04578">
    <property type="entry name" value="DUF594"/>
    <property type="match status" value="1"/>
</dbReference>
<keyword evidence="9" id="KW-1185">Reference proteome</keyword>
<gene>
    <name evidence="8" type="ORF">Golax_007721</name>
</gene>
<evidence type="ECO:0000256" key="5">
    <source>
        <dbReference type="ARBA" id="ARBA00023274"/>
    </source>
</evidence>
<evidence type="ECO:0000256" key="3">
    <source>
        <dbReference type="ARBA" id="ARBA00022490"/>
    </source>
</evidence>